<reference evidence="8" key="2">
    <citation type="submission" date="2018-12" db="UniProtKB">
        <authorList>
            <consortium name="WormBaseParasite"/>
        </authorList>
    </citation>
    <scope>IDENTIFICATION</scope>
    <source>
        <strain evidence="8">Puerto Rican</strain>
    </source>
</reference>
<keyword evidence="2 5" id="KW-0812">Transmembrane</keyword>
<evidence type="ECO:0000256" key="5">
    <source>
        <dbReference type="SAM" id="Phobius"/>
    </source>
</evidence>
<sequence>MTIKSFRYFQCPVLQFCVIIICLIYGEIIHPYISLNAWRLPDNKPSEDEVRILLIADSHIEGYHSDLWIFNDILQADSDDYLRFYFLKAVQGTNSNGVLFLGDVLDTGDIALNEDFTHATSRFRKIFLSEKDLFVILTPGDNDIGGEGNPVTKKTLTRFFANLPVKYGNYKYKFVNFYSDYRKPEIRPKISNENSSDEINVYVSHFPVISHEYVHFPLNLLKANASLSIHGHLHRSQIIHWKNTKNFENTQSNIEWIQTPQLSSISSQPFSFKLNDSLKLLEIQNKLTFKKQIKLYGELISIGVPSCTYRSGYPQITGIGLLQLYQNKSIIYTVLPLYNRYCTIFIYCLLITLFIGLKFIFYCNSISFKFKYWQKIFLLIIIVLMLLMIYIECDIFARIGKLF</sequence>
<keyword evidence="4 5" id="KW-0472">Membrane</keyword>
<dbReference type="AlphaFoldDB" id="A0A3Q0KCU1"/>
<evidence type="ECO:0000313" key="7">
    <source>
        <dbReference type="Proteomes" id="UP000008854"/>
    </source>
</evidence>
<evidence type="ECO:0000256" key="1">
    <source>
        <dbReference type="ARBA" id="ARBA00004141"/>
    </source>
</evidence>
<dbReference type="Gene3D" id="3.60.21.10">
    <property type="match status" value="1"/>
</dbReference>
<keyword evidence="7" id="KW-1185">Reference proteome</keyword>
<feature type="transmembrane region" description="Helical" evidence="5">
    <location>
        <begin position="344"/>
        <end position="364"/>
    </location>
</feature>
<feature type="transmembrane region" description="Helical" evidence="5">
    <location>
        <begin position="12"/>
        <end position="33"/>
    </location>
</feature>
<dbReference type="FunCoup" id="A0A3Q0KCU1">
    <property type="interactions" value="70"/>
</dbReference>
<dbReference type="SUPFAM" id="SSF56300">
    <property type="entry name" value="Metallo-dependent phosphatases"/>
    <property type="match status" value="1"/>
</dbReference>
<dbReference type="Proteomes" id="UP000008854">
    <property type="component" value="Unassembled WGS sequence"/>
</dbReference>
<dbReference type="InParanoid" id="A0A3Q0KCU1"/>
<reference evidence="7" key="1">
    <citation type="journal article" date="2012" name="PLoS Negl. Trop. Dis.">
        <title>A systematically improved high quality genome and transcriptome of the human blood fluke Schistosoma mansoni.</title>
        <authorList>
            <person name="Protasio A.V."/>
            <person name="Tsai I.J."/>
            <person name="Babbage A."/>
            <person name="Nichol S."/>
            <person name="Hunt M."/>
            <person name="Aslett M.A."/>
            <person name="De Silva N."/>
            <person name="Velarde G.S."/>
            <person name="Anderson T.J."/>
            <person name="Clark R.C."/>
            <person name="Davidson C."/>
            <person name="Dillon G.P."/>
            <person name="Holroyd N.E."/>
            <person name="LoVerde P.T."/>
            <person name="Lloyd C."/>
            <person name="McQuillan J."/>
            <person name="Oliveira G."/>
            <person name="Otto T.D."/>
            <person name="Parker-Manuel S.J."/>
            <person name="Quail M.A."/>
            <person name="Wilson R.A."/>
            <person name="Zerlotini A."/>
            <person name="Dunne D.W."/>
            <person name="Berriman M."/>
        </authorList>
    </citation>
    <scope>NUCLEOTIDE SEQUENCE [LARGE SCALE GENOMIC DNA]</scope>
    <source>
        <strain evidence="7">Puerto Rican</strain>
    </source>
</reference>
<dbReference type="InterPro" id="IPR029052">
    <property type="entry name" value="Metallo-depent_PP-like"/>
</dbReference>
<dbReference type="WBParaSite" id="Smp_017860.1">
    <property type="protein sequence ID" value="Smp_017860.1"/>
    <property type="gene ID" value="Smp_017860"/>
</dbReference>
<dbReference type="InterPro" id="IPR004843">
    <property type="entry name" value="Calcineurin-like_PHP"/>
</dbReference>
<dbReference type="PANTHER" id="PTHR13315:SF4">
    <property type="entry name" value="METALLOPHOSPHOESTERASE, ISOFORM E"/>
    <property type="match status" value="1"/>
</dbReference>
<feature type="domain" description="Calcineurin-like phosphoesterase" evidence="6">
    <location>
        <begin position="51"/>
        <end position="235"/>
    </location>
</feature>
<evidence type="ECO:0000313" key="8">
    <source>
        <dbReference type="WBParaSite" id="Smp_017860.1"/>
    </source>
</evidence>
<name>A0A3Q0KCU1_SCHMA</name>
<keyword evidence="3 5" id="KW-1133">Transmembrane helix</keyword>
<evidence type="ECO:0000256" key="2">
    <source>
        <dbReference type="ARBA" id="ARBA00022692"/>
    </source>
</evidence>
<organism evidence="7 8">
    <name type="scientific">Schistosoma mansoni</name>
    <name type="common">Blood fluke</name>
    <dbReference type="NCBI Taxonomy" id="6183"/>
    <lineage>
        <taxon>Eukaryota</taxon>
        <taxon>Metazoa</taxon>
        <taxon>Spiralia</taxon>
        <taxon>Lophotrochozoa</taxon>
        <taxon>Platyhelminthes</taxon>
        <taxon>Trematoda</taxon>
        <taxon>Digenea</taxon>
        <taxon>Strigeidida</taxon>
        <taxon>Schistosomatoidea</taxon>
        <taxon>Schistosomatidae</taxon>
        <taxon>Schistosoma</taxon>
    </lineage>
</organism>
<accession>A0A3Q0KCU1</accession>
<proteinExistence type="predicted"/>
<dbReference type="GO" id="GO:0016020">
    <property type="term" value="C:membrane"/>
    <property type="evidence" value="ECO:0007669"/>
    <property type="project" value="UniProtKB-SubCell"/>
</dbReference>
<dbReference type="Pfam" id="PF00149">
    <property type="entry name" value="Metallophos"/>
    <property type="match status" value="1"/>
</dbReference>
<protein>
    <submittedName>
        <fullName evidence="8">Metallo phosphoesterase related</fullName>
    </submittedName>
</protein>
<evidence type="ECO:0000256" key="3">
    <source>
        <dbReference type="ARBA" id="ARBA00022989"/>
    </source>
</evidence>
<comment type="subcellular location">
    <subcellularLocation>
        <location evidence="1">Membrane</location>
        <topology evidence="1">Multi-pass membrane protein</topology>
    </subcellularLocation>
</comment>
<evidence type="ECO:0000259" key="6">
    <source>
        <dbReference type="Pfam" id="PF00149"/>
    </source>
</evidence>
<feature type="transmembrane region" description="Helical" evidence="5">
    <location>
        <begin position="376"/>
        <end position="397"/>
    </location>
</feature>
<dbReference type="GO" id="GO:0005783">
    <property type="term" value="C:endoplasmic reticulum"/>
    <property type="evidence" value="ECO:0007669"/>
    <property type="project" value="TreeGrafter"/>
</dbReference>
<dbReference type="PANTHER" id="PTHR13315">
    <property type="entry name" value="METALLO PHOSPHOESTERASE RELATED"/>
    <property type="match status" value="1"/>
</dbReference>
<evidence type="ECO:0000256" key="4">
    <source>
        <dbReference type="ARBA" id="ARBA00023136"/>
    </source>
</evidence>
<dbReference type="GO" id="GO:0016787">
    <property type="term" value="F:hydrolase activity"/>
    <property type="evidence" value="ECO:0007669"/>
    <property type="project" value="InterPro"/>
</dbReference>
<dbReference type="STRING" id="6183.A0A3Q0KCU1"/>
<dbReference type="InterPro" id="IPR033308">
    <property type="entry name" value="PGAP5/Cdc1/Ted1"/>
</dbReference>
<dbReference type="GO" id="GO:0006506">
    <property type="term" value="P:GPI anchor biosynthetic process"/>
    <property type="evidence" value="ECO:0007669"/>
    <property type="project" value="InterPro"/>
</dbReference>